<dbReference type="PANTHER" id="PTHR43330">
    <property type="entry name" value="METHIONINE AMINOPEPTIDASE"/>
    <property type="match status" value="1"/>
</dbReference>
<feature type="binding site" evidence="6">
    <location>
        <position position="205"/>
    </location>
    <ligand>
        <name>a divalent metal cation</name>
        <dbReference type="ChEBI" id="CHEBI:60240"/>
        <label>2</label>
        <note>catalytic</note>
    </ligand>
</feature>
<name>A0A1F7X5L6_9BACT</name>
<gene>
    <name evidence="6" type="primary">map</name>
    <name evidence="9" type="ORF">A2Y68_02420</name>
</gene>
<keyword evidence="5 6" id="KW-0378">Hydrolase</keyword>
<dbReference type="PRINTS" id="PR00599">
    <property type="entry name" value="MAPEPTIDASE"/>
</dbReference>
<dbReference type="STRING" id="1802479.A2Y68_02420"/>
<comment type="caution">
    <text evidence="9">The sequence shown here is derived from an EMBL/GenBank/DDBJ whole genome shotgun (WGS) entry which is preliminary data.</text>
</comment>
<feature type="binding site" evidence="6">
    <location>
        <position position="236"/>
    </location>
    <ligand>
        <name>a divalent metal cation</name>
        <dbReference type="ChEBI" id="CHEBI:60240"/>
        <label>2</label>
        <note>catalytic</note>
    </ligand>
</feature>
<keyword evidence="4 6" id="KW-0479">Metal-binding</keyword>
<dbReference type="HAMAP" id="MF_01974">
    <property type="entry name" value="MetAP_1"/>
    <property type="match status" value="1"/>
</dbReference>
<feature type="binding site" evidence="6">
    <location>
        <position position="79"/>
    </location>
    <ligand>
        <name>substrate</name>
    </ligand>
</feature>
<evidence type="ECO:0000256" key="4">
    <source>
        <dbReference type="ARBA" id="ARBA00022723"/>
    </source>
</evidence>
<evidence type="ECO:0000256" key="7">
    <source>
        <dbReference type="RuleBase" id="RU003653"/>
    </source>
</evidence>
<evidence type="ECO:0000313" key="9">
    <source>
        <dbReference type="EMBL" id="OGM10271.1"/>
    </source>
</evidence>
<feature type="domain" description="Peptidase M24" evidence="8">
    <location>
        <begin position="14"/>
        <end position="242"/>
    </location>
</feature>
<sequence>MTDISLKTKEEVAIMQEGGVLLGKVKAALKEKVQEGVNASEVEDLAVELIKKSGGEASFKMVPGYSWATCININEGLVHGIPKESVVFKKGDVVSVDVGLYYKGFHTDTSFTKAIEPDSMTKKFLQAGQEALEKAIEAVSPGKRIYDISLAIQETIEKAGHSPIRVLTGHGVGRELHEEPKITCFASGDRAKSPEITEGMVLAIEVMYCLGSPQVEISKDGWTISMRDGKISALFEETVAVTSRGPLVLTEG</sequence>
<comment type="subunit">
    <text evidence="6">Monomer.</text>
</comment>
<dbReference type="Gene3D" id="3.90.230.10">
    <property type="entry name" value="Creatinase/methionine aminopeptidase superfamily"/>
    <property type="match status" value="1"/>
</dbReference>
<comment type="similarity">
    <text evidence="6">Belongs to the peptidase M24A family. Methionine aminopeptidase type 1 subfamily.</text>
</comment>
<evidence type="ECO:0000259" key="8">
    <source>
        <dbReference type="Pfam" id="PF00557"/>
    </source>
</evidence>
<accession>A0A1F7X5L6</accession>
<keyword evidence="2 6" id="KW-0031">Aminopeptidase</keyword>
<feature type="binding site" evidence="6">
    <location>
        <position position="170"/>
    </location>
    <ligand>
        <name>a divalent metal cation</name>
        <dbReference type="ChEBI" id="CHEBI:60240"/>
        <label>2</label>
        <note>catalytic</note>
    </ligand>
</feature>
<dbReference type="InterPro" id="IPR000994">
    <property type="entry name" value="Pept_M24"/>
</dbReference>
<dbReference type="NCBIfam" id="TIGR00500">
    <property type="entry name" value="met_pdase_I"/>
    <property type="match status" value="1"/>
</dbReference>
<dbReference type="Pfam" id="PF00557">
    <property type="entry name" value="Peptidase_M24"/>
    <property type="match status" value="1"/>
</dbReference>
<evidence type="ECO:0000256" key="5">
    <source>
        <dbReference type="ARBA" id="ARBA00022801"/>
    </source>
</evidence>
<dbReference type="Proteomes" id="UP000176778">
    <property type="component" value="Unassembled WGS sequence"/>
</dbReference>
<dbReference type="AlphaFoldDB" id="A0A1F7X5L6"/>
<dbReference type="GO" id="GO:0004239">
    <property type="term" value="F:initiator methionyl aminopeptidase activity"/>
    <property type="evidence" value="ECO:0007669"/>
    <property type="project" value="UniProtKB-UniRule"/>
</dbReference>
<proteinExistence type="inferred from homology"/>
<feature type="binding site" evidence="6">
    <location>
        <position position="97"/>
    </location>
    <ligand>
        <name>a divalent metal cation</name>
        <dbReference type="ChEBI" id="CHEBI:60240"/>
        <label>1</label>
    </ligand>
</feature>
<dbReference type="SUPFAM" id="SSF55920">
    <property type="entry name" value="Creatinase/aminopeptidase"/>
    <property type="match status" value="1"/>
</dbReference>
<dbReference type="GO" id="GO:0005829">
    <property type="term" value="C:cytosol"/>
    <property type="evidence" value="ECO:0007669"/>
    <property type="project" value="TreeGrafter"/>
</dbReference>
<organism evidence="9 10">
    <name type="scientific">Candidatus Woesebacteria bacterium RBG_13_46_13</name>
    <dbReference type="NCBI Taxonomy" id="1802479"/>
    <lineage>
        <taxon>Bacteria</taxon>
        <taxon>Candidatus Woeseibacteriota</taxon>
    </lineage>
</organism>
<feature type="binding site" evidence="6">
    <location>
        <position position="177"/>
    </location>
    <ligand>
        <name>substrate</name>
    </ligand>
</feature>
<reference evidence="9 10" key="1">
    <citation type="journal article" date="2016" name="Nat. Commun.">
        <title>Thousands of microbial genomes shed light on interconnected biogeochemical processes in an aquifer system.</title>
        <authorList>
            <person name="Anantharaman K."/>
            <person name="Brown C.T."/>
            <person name="Hug L.A."/>
            <person name="Sharon I."/>
            <person name="Castelle C.J."/>
            <person name="Probst A.J."/>
            <person name="Thomas B.C."/>
            <person name="Singh A."/>
            <person name="Wilkins M.J."/>
            <person name="Karaoz U."/>
            <person name="Brodie E.L."/>
            <person name="Williams K.H."/>
            <person name="Hubbard S.S."/>
            <person name="Banfield J.F."/>
        </authorList>
    </citation>
    <scope>NUCLEOTIDE SEQUENCE [LARGE SCALE GENOMIC DNA]</scope>
</reference>
<dbReference type="InterPro" id="IPR002467">
    <property type="entry name" value="Pept_M24A_MAP1"/>
</dbReference>
<dbReference type="GO" id="GO:0006508">
    <property type="term" value="P:proteolysis"/>
    <property type="evidence" value="ECO:0007669"/>
    <property type="project" value="UniProtKB-KW"/>
</dbReference>
<feature type="binding site" evidence="6">
    <location>
        <position position="108"/>
    </location>
    <ligand>
        <name>a divalent metal cation</name>
        <dbReference type="ChEBI" id="CHEBI:60240"/>
        <label>1</label>
    </ligand>
</feature>
<dbReference type="GO" id="GO:0070006">
    <property type="term" value="F:metalloaminopeptidase activity"/>
    <property type="evidence" value="ECO:0007669"/>
    <property type="project" value="UniProtKB-UniRule"/>
</dbReference>
<comment type="function">
    <text evidence="1 6">Removes the N-terminal methionine from nascent proteins. The N-terminal methionine is often cleaved when the second residue in the primary sequence is small and uncharged (Met-Ala-, Cys, Gly, Pro, Ser, Thr, or Val). Requires deformylation of the N(alpha)-formylated initiator methionine before it can be hydrolyzed.</text>
</comment>
<dbReference type="EC" id="3.4.11.18" evidence="6 7"/>
<dbReference type="EMBL" id="MGFR01000001">
    <property type="protein sequence ID" value="OGM10271.1"/>
    <property type="molecule type" value="Genomic_DNA"/>
</dbReference>
<evidence type="ECO:0000256" key="2">
    <source>
        <dbReference type="ARBA" id="ARBA00022438"/>
    </source>
</evidence>
<evidence type="ECO:0000256" key="3">
    <source>
        <dbReference type="ARBA" id="ARBA00022670"/>
    </source>
</evidence>
<feature type="binding site" evidence="6">
    <location>
        <position position="236"/>
    </location>
    <ligand>
        <name>a divalent metal cation</name>
        <dbReference type="ChEBI" id="CHEBI:60240"/>
        <label>1</label>
    </ligand>
</feature>
<dbReference type="InterPro" id="IPR001714">
    <property type="entry name" value="Pept_M24_MAP"/>
</dbReference>
<comment type="cofactor">
    <cofactor evidence="6">
        <name>Co(2+)</name>
        <dbReference type="ChEBI" id="CHEBI:48828"/>
    </cofactor>
    <cofactor evidence="6">
        <name>Zn(2+)</name>
        <dbReference type="ChEBI" id="CHEBI:29105"/>
    </cofactor>
    <cofactor evidence="6">
        <name>Mn(2+)</name>
        <dbReference type="ChEBI" id="CHEBI:29035"/>
    </cofactor>
    <cofactor evidence="6">
        <name>Fe(2+)</name>
        <dbReference type="ChEBI" id="CHEBI:29033"/>
    </cofactor>
    <text evidence="6">Binds 2 divalent metal cations per subunit. Has a high-affinity and a low affinity metal-binding site. The true nature of the physiological cofactor is under debate. The enzyme is active with cobalt, zinc, manganese or divalent iron ions. Most likely, methionine aminopeptidases function as mononuclear Fe(2+)-metalloproteases under physiological conditions, and the catalytically relevant metal-binding site has been assigned to the histidine-containing high-affinity site.</text>
</comment>
<evidence type="ECO:0000313" key="10">
    <source>
        <dbReference type="Proteomes" id="UP000176778"/>
    </source>
</evidence>
<evidence type="ECO:0000256" key="1">
    <source>
        <dbReference type="ARBA" id="ARBA00002521"/>
    </source>
</evidence>
<comment type="catalytic activity">
    <reaction evidence="6 7">
        <text>Release of N-terminal amino acids, preferentially methionine, from peptides and arylamides.</text>
        <dbReference type="EC" id="3.4.11.18"/>
    </reaction>
</comment>
<evidence type="ECO:0000256" key="6">
    <source>
        <dbReference type="HAMAP-Rule" id="MF_01974"/>
    </source>
</evidence>
<dbReference type="InterPro" id="IPR036005">
    <property type="entry name" value="Creatinase/aminopeptidase-like"/>
</dbReference>
<keyword evidence="3 6" id="KW-0645">Protease</keyword>
<protein>
    <recommendedName>
        <fullName evidence="6 7">Methionine aminopeptidase</fullName>
        <shortName evidence="6">MAP</shortName>
        <shortName evidence="6">MetAP</shortName>
        <ecNumber evidence="6 7">3.4.11.18</ecNumber>
    </recommendedName>
    <alternativeName>
        <fullName evidence="6">Peptidase M</fullName>
    </alternativeName>
</protein>
<dbReference type="PANTHER" id="PTHR43330:SF27">
    <property type="entry name" value="METHIONINE AMINOPEPTIDASE"/>
    <property type="match status" value="1"/>
</dbReference>
<feature type="binding site" evidence="6">
    <location>
        <position position="108"/>
    </location>
    <ligand>
        <name>a divalent metal cation</name>
        <dbReference type="ChEBI" id="CHEBI:60240"/>
        <label>2</label>
        <note>catalytic</note>
    </ligand>
</feature>
<dbReference type="GO" id="GO:0046872">
    <property type="term" value="F:metal ion binding"/>
    <property type="evidence" value="ECO:0007669"/>
    <property type="project" value="UniProtKB-UniRule"/>
</dbReference>